<dbReference type="InterPro" id="IPR005428">
    <property type="entry name" value="CD36/SCARB1/SNMP1"/>
</dbReference>
<reference evidence="11" key="1">
    <citation type="journal article" date="2023" name="Mol. Biol. Evol.">
        <title>Third-Generation Sequencing Reveals the Adaptive Role of the Epigenome in Three Deep-Sea Polychaetes.</title>
        <authorList>
            <person name="Perez M."/>
            <person name="Aroh O."/>
            <person name="Sun Y."/>
            <person name="Lan Y."/>
            <person name="Juniper S.K."/>
            <person name="Young C.R."/>
            <person name="Angers B."/>
            <person name="Qian P.Y."/>
        </authorList>
    </citation>
    <scope>NUCLEOTIDE SEQUENCE</scope>
    <source>
        <strain evidence="11">R07B-5</strain>
    </source>
</reference>
<organism evidence="11 12">
    <name type="scientific">Ridgeia piscesae</name>
    <name type="common">Tubeworm</name>
    <dbReference type="NCBI Taxonomy" id="27915"/>
    <lineage>
        <taxon>Eukaryota</taxon>
        <taxon>Metazoa</taxon>
        <taxon>Spiralia</taxon>
        <taxon>Lophotrochozoa</taxon>
        <taxon>Annelida</taxon>
        <taxon>Polychaeta</taxon>
        <taxon>Sedentaria</taxon>
        <taxon>Canalipalpata</taxon>
        <taxon>Sabellida</taxon>
        <taxon>Siboglinidae</taxon>
        <taxon>Ridgeia</taxon>
    </lineage>
</organism>
<evidence type="ECO:0000256" key="1">
    <source>
        <dbReference type="ARBA" id="ARBA00004651"/>
    </source>
</evidence>
<keyword evidence="6 10" id="KW-0472">Membrane</keyword>
<comment type="similarity">
    <text evidence="2">Belongs to the CD36 family.</text>
</comment>
<comment type="caution">
    <text evidence="11">The sequence shown here is derived from an EMBL/GenBank/DDBJ whole genome shotgun (WGS) entry which is preliminary data.</text>
</comment>
<evidence type="ECO:0000313" key="11">
    <source>
        <dbReference type="EMBL" id="KAK2156885.1"/>
    </source>
</evidence>
<evidence type="ECO:0000256" key="7">
    <source>
        <dbReference type="ARBA" id="ARBA00023157"/>
    </source>
</evidence>
<keyword evidence="4 10" id="KW-0812">Transmembrane</keyword>
<evidence type="ECO:0000313" key="12">
    <source>
        <dbReference type="Proteomes" id="UP001209878"/>
    </source>
</evidence>
<evidence type="ECO:0000256" key="4">
    <source>
        <dbReference type="ARBA" id="ARBA00022692"/>
    </source>
</evidence>
<dbReference type="Pfam" id="PF01130">
    <property type="entry name" value="CD36"/>
    <property type="match status" value="1"/>
</dbReference>
<name>A0AAD9JRL2_RIDPI</name>
<accession>A0AAD9JRL2</accession>
<evidence type="ECO:0000256" key="8">
    <source>
        <dbReference type="ARBA" id="ARBA00023170"/>
    </source>
</evidence>
<dbReference type="EMBL" id="JAODUO010001926">
    <property type="protein sequence ID" value="KAK2156885.1"/>
    <property type="molecule type" value="Genomic_DNA"/>
</dbReference>
<keyword evidence="9" id="KW-0325">Glycoprotein</keyword>
<dbReference type="GO" id="GO:0005044">
    <property type="term" value="F:scavenger receptor activity"/>
    <property type="evidence" value="ECO:0007669"/>
    <property type="project" value="TreeGrafter"/>
</dbReference>
<dbReference type="Proteomes" id="UP001209878">
    <property type="component" value="Unassembled WGS sequence"/>
</dbReference>
<keyword evidence="5 10" id="KW-1133">Transmembrane helix</keyword>
<dbReference type="PANTHER" id="PTHR11923:SF51">
    <property type="entry name" value="LYSOSOME MEMBRANE PROTEIN 2"/>
    <property type="match status" value="1"/>
</dbReference>
<comment type="subcellular location">
    <subcellularLocation>
        <location evidence="1">Cell membrane</location>
        <topology evidence="1">Multi-pass membrane protein</topology>
    </subcellularLocation>
</comment>
<dbReference type="AlphaFoldDB" id="A0AAD9JRL2"/>
<evidence type="ECO:0000256" key="3">
    <source>
        <dbReference type="ARBA" id="ARBA00022475"/>
    </source>
</evidence>
<protein>
    <recommendedName>
        <fullName evidence="13">Scavenger receptor class B member 1</fullName>
    </recommendedName>
</protein>
<keyword evidence="8" id="KW-0675">Receptor</keyword>
<feature type="transmembrane region" description="Helical" evidence="10">
    <location>
        <begin position="12"/>
        <end position="34"/>
    </location>
</feature>
<sequence length="219" mass="25333">MTVSCNKTGVTCMVVGVMLAVIGFISIPVFQWFIRREIIKNIILQNGTQLYTMWRHPTIPIHLQFFVFDLTNPYETSHGAKPAFIQKGPYTYREVVHKIAIQQNDNDTVTYRQVKTYQFVRDLSVGPENDTFTTINIPVVVVAAFVRFQPAAVKDIASNLLEIFKEDLFYSISIREIVWGYHDQMLKVAKYFLPGWFYTDTVGFLAGVRQQLFLHVPLW</sequence>
<keyword evidence="7" id="KW-1015">Disulfide bond</keyword>
<dbReference type="PANTHER" id="PTHR11923">
    <property type="entry name" value="SCAVENGER RECEPTOR CLASS B TYPE-1 SR-B1"/>
    <property type="match status" value="1"/>
</dbReference>
<dbReference type="InterPro" id="IPR002159">
    <property type="entry name" value="CD36_fam"/>
</dbReference>
<dbReference type="PRINTS" id="PR01610">
    <property type="entry name" value="CD36ANTIGEN"/>
</dbReference>
<keyword evidence="12" id="KW-1185">Reference proteome</keyword>
<evidence type="ECO:0000256" key="2">
    <source>
        <dbReference type="ARBA" id="ARBA00010532"/>
    </source>
</evidence>
<evidence type="ECO:0000256" key="5">
    <source>
        <dbReference type="ARBA" id="ARBA00022989"/>
    </source>
</evidence>
<dbReference type="GO" id="GO:0005737">
    <property type="term" value="C:cytoplasm"/>
    <property type="evidence" value="ECO:0007669"/>
    <property type="project" value="TreeGrafter"/>
</dbReference>
<evidence type="ECO:0000256" key="9">
    <source>
        <dbReference type="ARBA" id="ARBA00023180"/>
    </source>
</evidence>
<evidence type="ECO:0000256" key="10">
    <source>
        <dbReference type="SAM" id="Phobius"/>
    </source>
</evidence>
<dbReference type="GO" id="GO:0005886">
    <property type="term" value="C:plasma membrane"/>
    <property type="evidence" value="ECO:0007669"/>
    <property type="project" value="UniProtKB-SubCell"/>
</dbReference>
<evidence type="ECO:0000256" key="6">
    <source>
        <dbReference type="ARBA" id="ARBA00023136"/>
    </source>
</evidence>
<keyword evidence="3" id="KW-1003">Cell membrane</keyword>
<gene>
    <name evidence="11" type="ORF">NP493_1928g00003</name>
</gene>
<dbReference type="PRINTS" id="PR01609">
    <property type="entry name" value="CD36FAMILY"/>
</dbReference>
<evidence type="ECO:0008006" key="13">
    <source>
        <dbReference type="Google" id="ProtNLM"/>
    </source>
</evidence>
<proteinExistence type="inferred from homology"/>